<evidence type="ECO:0000259" key="13">
    <source>
        <dbReference type="SMART" id="SM00986"/>
    </source>
</evidence>
<keyword evidence="7" id="KW-0227">DNA damage</keyword>
<comment type="catalytic activity">
    <reaction evidence="1">
        <text>Hydrolyzes single-stranded DNA or mismatched double-stranded DNA and polynucleotides, releasing free uracil.</text>
        <dbReference type="EC" id="3.2.2.27"/>
    </reaction>
</comment>
<organism evidence="14 15">
    <name type="scientific">Methylacidimicrobium tartarophylax</name>
    <dbReference type="NCBI Taxonomy" id="1041768"/>
    <lineage>
        <taxon>Bacteria</taxon>
        <taxon>Pseudomonadati</taxon>
        <taxon>Verrucomicrobiota</taxon>
        <taxon>Methylacidimicrobium</taxon>
    </lineage>
</organism>
<dbReference type="CDD" id="cd10030">
    <property type="entry name" value="UDG-F4_TTUDGA_SPO1dp_like"/>
    <property type="match status" value="1"/>
</dbReference>
<proteinExistence type="inferred from homology"/>
<dbReference type="InterPro" id="IPR005122">
    <property type="entry name" value="Uracil-DNA_glycosylase-like"/>
</dbReference>
<dbReference type="InterPro" id="IPR005273">
    <property type="entry name" value="Ura-DNA_glyco_family4"/>
</dbReference>
<dbReference type="GO" id="GO:0006281">
    <property type="term" value="P:DNA repair"/>
    <property type="evidence" value="ECO:0007669"/>
    <property type="project" value="UniProtKB-KW"/>
</dbReference>
<name>A0A5E6MDZ3_9BACT</name>
<dbReference type="EMBL" id="CABFVA020000068">
    <property type="protein sequence ID" value="VVM06566.1"/>
    <property type="molecule type" value="Genomic_DNA"/>
</dbReference>
<keyword evidence="5" id="KW-0004">4Fe-4S</keyword>
<keyword evidence="6" id="KW-0479">Metal-binding</keyword>
<dbReference type="OrthoDB" id="5290748at2"/>
<evidence type="ECO:0000256" key="11">
    <source>
        <dbReference type="ARBA" id="ARBA00023204"/>
    </source>
</evidence>
<dbReference type="Proteomes" id="UP000334923">
    <property type="component" value="Unassembled WGS sequence"/>
</dbReference>
<evidence type="ECO:0000256" key="2">
    <source>
        <dbReference type="ARBA" id="ARBA00006521"/>
    </source>
</evidence>
<evidence type="ECO:0000256" key="7">
    <source>
        <dbReference type="ARBA" id="ARBA00022763"/>
    </source>
</evidence>
<sequence>MPKDPERLRATLLAYVEALRCTGRQSVRLRSGWRRGLSSLFLPIQGAVSRPLSVVQAPLPKENQPSLESIATPPSVPPEPTDRPERARRLEALRQTTAGCRRCPHLAAFRSQVVFGVGNPHARLLFTGEAPGAEEDRQGEPFVGPAGKLLTRMIQAMGLQREDVYIANILKCRPDLPPGTPGNRKPAPEEMDTCLPYLREQISIIRPEIIVALGATALEGLTGLRKGISALRGTFLDFQGTPLLPTFHPSYLLHKPDLRLKRQVWEDLLLVMERLNLPISERQRGFFLTKS</sequence>
<gene>
    <name evidence="14" type="ORF">MAMT_01276</name>
</gene>
<dbReference type="AlphaFoldDB" id="A0A5E6MDZ3"/>
<keyword evidence="9" id="KW-0408">Iron</keyword>
<dbReference type="GO" id="GO:0004844">
    <property type="term" value="F:uracil DNA N-glycosylase activity"/>
    <property type="evidence" value="ECO:0007669"/>
    <property type="project" value="UniProtKB-EC"/>
</dbReference>
<keyword evidence="10" id="KW-0411">Iron-sulfur</keyword>
<evidence type="ECO:0000256" key="5">
    <source>
        <dbReference type="ARBA" id="ARBA00022485"/>
    </source>
</evidence>
<accession>A0A5E6MDZ3</accession>
<dbReference type="Pfam" id="PF03167">
    <property type="entry name" value="UDG"/>
    <property type="match status" value="1"/>
</dbReference>
<keyword evidence="11" id="KW-0234">DNA repair</keyword>
<dbReference type="SMART" id="SM00986">
    <property type="entry name" value="UDG"/>
    <property type="match status" value="1"/>
</dbReference>
<dbReference type="InterPro" id="IPR036895">
    <property type="entry name" value="Uracil-DNA_glycosylase-like_sf"/>
</dbReference>
<evidence type="ECO:0000256" key="9">
    <source>
        <dbReference type="ARBA" id="ARBA00023004"/>
    </source>
</evidence>
<evidence type="ECO:0000313" key="15">
    <source>
        <dbReference type="Proteomes" id="UP000334923"/>
    </source>
</evidence>
<feature type="region of interest" description="Disordered" evidence="12">
    <location>
        <begin position="61"/>
        <end position="85"/>
    </location>
</feature>
<dbReference type="Gene3D" id="3.40.470.10">
    <property type="entry name" value="Uracil-DNA glycosylase-like domain"/>
    <property type="match status" value="1"/>
</dbReference>
<dbReference type="GO" id="GO:0051539">
    <property type="term" value="F:4 iron, 4 sulfur cluster binding"/>
    <property type="evidence" value="ECO:0007669"/>
    <property type="project" value="UniProtKB-KW"/>
</dbReference>
<keyword evidence="8" id="KW-0378">Hydrolase</keyword>
<reference evidence="14 15" key="1">
    <citation type="submission" date="2019-09" db="EMBL/GenBank/DDBJ databases">
        <authorList>
            <person name="Cremers G."/>
        </authorList>
    </citation>
    <scope>NUCLEOTIDE SEQUENCE [LARGE SCALE GENOMIC DNA]</scope>
    <source>
        <strain evidence="14">4A</strain>
    </source>
</reference>
<dbReference type="EC" id="3.2.2.27" evidence="3"/>
<dbReference type="RefSeq" id="WP_142660128.1">
    <property type="nucleotide sequence ID" value="NZ_CABFVA020000068.1"/>
</dbReference>
<evidence type="ECO:0000313" key="14">
    <source>
        <dbReference type="EMBL" id="VVM06566.1"/>
    </source>
</evidence>
<dbReference type="GO" id="GO:0046872">
    <property type="term" value="F:metal ion binding"/>
    <property type="evidence" value="ECO:0007669"/>
    <property type="project" value="UniProtKB-KW"/>
</dbReference>
<protein>
    <recommendedName>
        <fullName evidence="4">Type-4 uracil-DNA glycosylase</fullName>
        <ecNumber evidence="3">3.2.2.27</ecNumber>
    </recommendedName>
</protein>
<evidence type="ECO:0000256" key="6">
    <source>
        <dbReference type="ARBA" id="ARBA00022723"/>
    </source>
</evidence>
<evidence type="ECO:0000256" key="12">
    <source>
        <dbReference type="SAM" id="MobiDB-lite"/>
    </source>
</evidence>
<dbReference type="PANTHER" id="PTHR33693:SF1">
    <property type="entry name" value="TYPE-4 URACIL-DNA GLYCOSYLASE"/>
    <property type="match status" value="1"/>
</dbReference>
<evidence type="ECO:0000256" key="1">
    <source>
        <dbReference type="ARBA" id="ARBA00001400"/>
    </source>
</evidence>
<dbReference type="SUPFAM" id="SSF52141">
    <property type="entry name" value="Uracil-DNA glycosylase-like"/>
    <property type="match status" value="1"/>
</dbReference>
<dbReference type="InterPro" id="IPR051536">
    <property type="entry name" value="UDG_Type-4/5"/>
</dbReference>
<comment type="similarity">
    <text evidence="2">Belongs to the uracil-DNA glycosylase (UDG) superfamily. Type 4 (UDGa) family.</text>
</comment>
<evidence type="ECO:0000256" key="4">
    <source>
        <dbReference type="ARBA" id="ARBA00019403"/>
    </source>
</evidence>
<dbReference type="SMART" id="SM00987">
    <property type="entry name" value="UreE_C"/>
    <property type="match status" value="1"/>
</dbReference>
<dbReference type="NCBIfam" id="TIGR00758">
    <property type="entry name" value="UDG_fam4"/>
    <property type="match status" value="1"/>
</dbReference>
<keyword evidence="15" id="KW-1185">Reference proteome</keyword>
<evidence type="ECO:0000256" key="3">
    <source>
        <dbReference type="ARBA" id="ARBA00012030"/>
    </source>
</evidence>
<dbReference type="PANTHER" id="PTHR33693">
    <property type="entry name" value="TYPE-5 URACIL-DNA GLYCOSYLASE"/>
    <property type="match status" value="1"/>
</dbReference>
<evidence type="ECO:0000256" key="8">
    <source>
        <dbReference type="ARBA" id="ARBA00022801"/>
    </source>
</evidence>
<feature type="domain" description="Uracil-DNA glycosylase-like" evidence="13">
    <location>
        <begin position="115"/>
        <end position="269"/>
    </location>
</feature>
<evidence type="ECO:0000256" key="10">
    <source>
        <dbReference type="ARBA" id="ARBA00023014"/>
    </source>
</evidence>